<dbReference type="AlphaFoldDB" id="A0A645B5H2"/>
<name>A0A645B5H2_9ZZZZ</name>
<feature type="transmembrane region" description="Helical" evidence="1">
    <location>
        <begin position="27"/>
        <end position="54"/>
    </location>
</feature>
<evidence type="ECO:0000256" key="1">
    <source>
        <dbReference type="SAM" id="Phobius"/>
    </source>
</evidence>
<evidence type="ECO:0008006" key="3">
    <source>
        <dbReference type="Google" id="ProtNLM"/>
    </source>
</evidence>
<evidence type="ECO:0000313" key="2">
    <source>
        <dbReference type="EMBL" id="MPM60306.1"/>
    </source>
</evidence>
<keyword evidence="1" id="KW-1133">Transmembrane helix</keyword>
<reference evidence="2" key="1">
    <citation type="submission" date="2019-08" db="EMBL/GenBank/DDBJ databases">
        <authorList>
            <person name="Kucharzyk K."/>
            <person name="Murdoch R.W."/>
            <person name="Higgins S."/>
            <person name="Loffler F."/>
        </authorList>
    </citation>
    <scope>NUCLEOTIDE SEQUENCE</scope>
</reference>
<proteinExistence type="predicted"/>
<keyword evidence="1" id="KW-0472">Membrane</keyword>
<organism evidence="2">
    <name type="scientific">bioreactor metagenome</name>
    <dbReference type="NCBI Taxonomy" id="1076179"/>
    <lineage>
        <taxon>unclassified sequences</taxon>
        <taxon>metagenomes</taxon>
        <taxon>ecological metagenomes</taxon>
    </lineage>
</organism>
<accession>A0A645B5H2</accession>
<sequence length="75" mass="8476">MAGWEPKGVALDAVRALVNFLKGFVDFLIRLVITVLPILIVLGLFIGLPIYLLVRWLVRRKAKKNQLPPVPTEKK</sequence>
<gene>
    <name evidence="2" type="ORF">SDC9_107157</name>
</gene>
<dbReference type="EMBL" id="VSSQ01017732">
    <property type="protein sequence ID" value="MPM60306.1"/>
    <property type="molecule type" value="Genomic_DNA"/>
</dbReference>
<keyword evidence="1" id="KW-0812">Transmembrane</keyword>
<comment type="caution">
    <text evidence="2">The sequence shown here is derived from an EMBL/GenBank/DDBJ whole genome shotgun (WGS) entry which is preliminary data.</text>
</comment>
<protein>
    <recommendedName>
        <fullName evidence="3">DUF4349 domain-containing protein</fullName>
    </recommendedName>
</protein>